<reference evidence="2 4" key="2">
    <citation type="submission" date="2018-11" db="EMBL/GenBank/DDBJ databases">
        <authorList>
            <consortium name="Pathogen Informatics"/>
        </authorList>
    </citation>
    <scope>NUCLEOTIDE SEQUENCE [LARGE SCALE GENOMIC DNA]</scope>
</reference>
<dbReference type="SMART" id="SM00239">
    <property type="entry name" value="C2"/>
    <property type="match status" value="1"/>
</dbReference>
<dbReference type="PANTHER" id="PTHR10024">
    <property type="entry name" value="SYNAPTOTAGMIN"/>
    <property type="match status" value="1"/>
</dbReference>
<evidence type="ECO:0000313" key="2">
    <source>
        <dbReference type="EMBL" id="VDN60808.1"/>
    </source>
</evidence>
<feature type="domain" description="C2" evidence="1">
    <location>
        <begin position="158"/>
        <end position="283"/>
    </location>
</feature>
<proteinExistence type="predicted"/>
<dbReference type="InterPro" id="IPR035892">
    <property type="entry name" value="C2_domain_sf"/>
</dbReference>
<dbReference type="Proteomes" id="UP000038040">
    <property type="component" value="Unplaced"/>
</dbReference>
<evidence type="ECO:0000313" key="5">
    <source>
        <dbReference type="WBParaSite" id="DME_0000987001-mRNA-1"/>
    </source>
</evidence>
<dbReference type="Pfam" id="PF00168">
    <property type="entry name" value="C2"/>
    <property type="match status" value="1"/>
</dbReference>
<dbReference type="SUPFAM" id="SSF49562">
    <property type="entry name" value="C2 domain (Calcium/lipid-binding domain, CaLB)"/>
    <property type="match status" value="1"/>
</dbReference>
<dbReference type="AlphaFoldDB" id="A0A158Q6E5"/>
<dbReference type="WBParaSite" id="DME_0000987001-mRNA-1">
    <property type="protein sequence ID" value="DME_0000987001-mRNA-1"/>
    <property type="gene ID" value="DME_0000987001"/>
</dbReference>
<dbReference type="Gene3D" id="2.60.40.150">
    <property type="entry name" value="C2 domain"/>
    <property type="match status" value="1"/>
</dbReference>
<gene>
    <name evidence="2" type="ORF">DME_LOCUS10781</name>
</gene>
<accession>A0A158Q6E5</accession>
<dbReference type="PROSITE" id="PS50004">
    <property type="entry name" value="C2"/>
    <property type="match status" value="1"/>
</dbReference>
<dbReference type="STRING" id="318479.A0A158Q6E5"/>
<name>A0A158Q6E5_DRAME</name>
<organism evidence="3 5">
    <name type="scientific">Dracunculus medinensis</name>
    <name type="common">Guinea worm</name>
    <dbReference type="NCBI Taxonomy" id="318479"/>
    <lineage>
        <taxon>Eukaryota</taxon>
        <taxon>Metazoa</taxon>
        <taxon>Ecdysozoa</taxon>
        <taxon>Nematoda</taxon>
        <taxon>Chromadorea</taxon>
        <taxon>Rhabditida</taxon>
        <taxon>Spirurina</taxon>
        <taxon>Dracunculoidea</taxon>
        <taxon>Dracunculidae</taxon>
        <taxon>Dracunculus</taxon>
    </lineage>
</organism>
<evidence type="ECO:0000313" key="3">
    <source>
        <dbReference type="Proteomes" id="UP000038040"/>
    </source>
</evidence>
<dbReference type="Proteomes" id="UP000274756">
    <property type="component" value="Unassembled WGS sequence"/>
</dbReference>
<keyword evidence="4" id="KW-1185">Reference proteome</keyword>
<protein>
    <submittedName>
        <fullName evidence="5">C2 domain-containing protein</fullName>
    </submittedName>
</protein>
<dbReference type="EMBL" id="UYYG01001247">
    <property type="protein sequence ID" value="VDN60808.1"/>
    <property type="molecule type" value="Genomic_DNA"/>
</dbReference>
<dbReference type="OrthoDB" id="67700at2759"/>
<sequence>MAESAVEFLARRALKPDLYRRRGSVIVHESTAGCTAVARIKLFFSYDFTKSDFLVSITEVKDAMPLDEFYFVLTLEGCNQRESEKILAGTIFNQQSFKFALPYEELLERMLTVQMIGAVKSGSSVIEVGQKDIDLSAIDPSDDVILWTTIEANNSQESCGELLIGMQYLLAVERLTVTIHSARGLKCSLSDGCVRIRLLYAGKIQKKRKSSFKKSDNCPVWDEAFHFRIPQIALSSSQIEITVMNYDRIGKHTAIAMVIIDKQHPSKIWKQMLDNKKVNPRWIPLQTPA</sequence>
<evidence type="ECO:0000313" key="4">
    <source>
        <dbReference type="Proteomes" id="UP000274756"/>
    </source>
</evidence>
<evidence type="ECO:0000259" key="1">
    <source>
        <dbReference type="PROSITE" id="PS50004"/>
    </source>
</evidence>
<reference evidence="5" key="1">
    <citation type="submission" date="2016-04" db="UniProtKB">
        <authorList>
            <consortium name="WormBaseParasite"/>
        </authorList>
    </citation>
    <scope>IDENTIFICATION</scope>
</reference>
<dbReference type="InterPro" id="IPR000008">
    <property type="entry name" value="C2_dom"/>
</dbReference>